<reference evidence="7 8" key="1">
    <citation type="journal article" date="2019" name="Int. J. Syst. Evol. Microbiol.">
        <title>The Global Catalogue of Microorganisms (GCM) 10K type strain sequencing project: providing services to taxonomists for standard genome sequencing and annotation.</title>
        <authorList>
            <consortium name="The Broad Institute Genomics Platform"/>
            <consortium name="The Broad Institute Genome Sequencing Center for Infectious Disease"/>
            <person name="Wu L."/>
            <person name="Ma J."/>
        </authorList>
    </citation>
    <scope>NUCLEOTIDE SEQUENCE [LARGE SCALE GENOMIC DNA]</scope>
    <source>
        <strain evidence="7 8">JCM 16022</strain>
    </source>
</reference>
<evidence type="ECO:0000313" key="7">
    <source>
        <dbReference type="EMBL" id="GAA2143240.1"/>
    </source>
</evidence>
<dbReference type="PANTHER" id="PTHR30055:SF174">
    <property type="entry name" value="TRANSCRIPTIONAL REGULATORY PROTEIN (PROBABLY TETR-FAMILY)-RELATED"/>
    <property type="match status" value="1"/>
</dbReference>
<comment type="caution">
    <text evidence="7">The sequence shown here is derived from an EMBL/GenBank/DDBJ whole genome shotgun (WGS) entry which is preliminary data.</text>
</comment>
<feature type="domain" description="HTH tetR-type" evidence="6">
    <location>
        <begin position="24"/>
        <end position="84"/>
    </location>
</feature>
<keyword evidence="1" id="KW-0805">Transcription regulation</keyword>
<evidence type="ECO:0000256" key="5">
    <source>
        <dbReference type="SAM" id="MobiDB-lite"/>
    </source>
</evidence>
<dbReference type="InterPro" id="IPR001647">
    <property type="entry name" value="HTH_TetR"/>
</dbReference>
<proteinExistence type="predicted"/>
<dbReference type="EMBL" id="BAAAQR010000003">
    <property type="protein sequence ID" value="GAA2143240.1"/>
    <property type="molecule type" value="Genomic_DNA"/>
</dbReference>
<dbReference type="Gene3D" id="1.10.357.10">
    <property type="entry name" value="Tetracycline Repressor, domain 2"/>
    <property type="match status" value="1"/>
</dbReference>
<keyword evidence="2 4" id="KW-0238">DNA-binding</keyword>
<dbReference type="PANTHER" id="PTHR30055">
    <property type="entry name" value="HTH-TYPE TRANSCRIPTIONAL REGULATOR RUTR"/>
    <property type="match status" value="1"/>
</dbReference>
<evidence type="ECO:0000313" key="8">
    <source>
        <dbReference type="Proteomes" id="UP001501771"/>
    </source>
</evidence>
<keyword evidence="8" id="KW-1185">Reference proteome</keyword>
<organism evidence="7 8">
    <name type="scientific">Nocardioides koreensis</name>
    <dbReference type="NCBI Taxonomy" id="433651"/>
    <lineage>
        <taxon>Bacteria</taxon>
        <taxon>Bacillati</taxon>
        <taxon>Actinomycetota</taxon>
        <taxon>Actinomycetes</taxon>
        <taxon>Propionibacteriales</taxon>
        <taxon>Nocardioidaceae</taxon>
        <taxon>Nocardioides</taxon>
    </lineage>
</organism>
<feature type="DNA-binding region" description="H-T-H motif" evidence="4">
    <location>
        <begin position="47"/>
        <end position="66"/>
    </location>
</feature>
<dbReference type="PRINTS" id="PR00455">
    <property type="entry name" value="HTHTETR"/>
</dbReference>
<evidence type="ECO:0000259" key="6">
    <source>
        <dbReference type="PROSITE" id="PS50977"/>
    </source>
</evidence>
<evidence type="ECO:0000256" key="4">
    <source>
        <dbReference type="PROSITE-ProRule" id="PRU00335"/>
    </source>
</evidence>
<evidence type="ECO:0000256" key="3">
    <source>
        <dbReference type="ARBA" id="ARBA00023163"/>
    </source>
</evidence>
<accession>A0ABN2ZJR3</accession>
<evidence type="ECO:0000256" key="2">
    <source>
        <dbReference type="ARBA" id="ARBA00023125"/>
    </source>
</evidence>
<dbReference type="RefSeq" id="WP_425573692.1">
    <property type="nucleotide sequence ID" value="NZ_BAAAQR010000003.1"/>
</dbReference>
<evidence type="ECO:0000256" key="1">
    <source>
        <dbReference type="ARBA" id="ARBA00023015"/>
    </source>
</evidence>
<name>A0ABN2ZJR3_9ACTN</name>
<protein>
    <submittedName>
        <fullName evidence="7">TetR/AcrR family transcriptional regulator</fullName>
    </submittedName>
</protein>
<feature type="region of interest" description="Disordered" evidence="5">
    <location>
        <begin position="1"/>
        <end position="25"/>
    </location>
</feature>
<dbReference type="SUPFAM" id="SSF46689">
    <property type="entry name" value="Homeodomain-like"/>
    <property type="match status" value="1"/>
</dbReference>
<dbReference type="InterPro" id="IPR009057">
    <property type="entry name" value="Homeodomain-like_sf"/>
</dbReference>
<keyword evidence="3" id="KW-0804">Transcription</keyword>
<gene>
    <name evidence="7" type="ORF">GCM10009844_15490</name>
</gene>
<dbReference type="InterPro" id="IPR050109">
    <property type="entry name" value="HTH-type_TetR-like_transc_reg"/>
</dbReference>
<dbReference type="InterPro" id="IPR054129">
    <property type="entry name" value="DesT_TetR_C"/>
</dbReference>
<sequence length="210" mass="22816">MGAVTADTPTDPRAGAGRTRLSPEQRRSQLLDLGVRLLATRSLDELSIDLLAEEAGISRGLLYHYFGNKHAFHEAVVRRAADDLIAQTAPPVDGEPLERLLISVTAYLDYVEANYEGYLSLVKGAAGGNDTLREIYEEARSALTDRVFREDAQGQIIPDTPASRLVVRGWSAMTEELVLTWVREPAGVTREQLLTIMAASLPALVDAASG</sequence>
<dbReference type="PROSITE" id="PS50977">
    <property type="entry name" value="HTH_TETR_2"/>
    <property type="match status" value="1"/>
</dbReference>
<dbReference type="Pfam" id="PF00440">
    <property type="entry name" value="TetR_N"/>
    <property type="match status" value="1"/>
</dbReference>
<dbReference type="Pfam" id="PF21943">
    <property type="entry name" value="TetR_C_46"/>
    <property type="match status" value="1"/>
</dbReference>
<dbReference type="Proteomes" id="UP001501771">
    <property type="component" value="Unassembled WGS sequence"/>
</dbReference>